<dbReference type="PANTHER" id="PTHR43364">
    <property type="entry name" value="NADH-SPECIFIC METHYLGLYOXAL REDUCTASE-RELATED"/>
    <property type="match status" value="1"/>
</dbReference>
<gene>
    <name evidence="3" type="ORF">B8V81_2305</name>
</gene>
<evidence type="ECO:0000256" key="1">
    <source>
        <dbReference type="ARBA" id="ARBA00023002"/>
    </source>
</evidence>
<protein>
    <submittedName>
        <fullName evidence="3">Aldo/keto reductase</fullName>
    </submittedName>
</protein>
<evidence type="ECO:0000313" key="3">
    <source>
        <dbReference type="EMBL" id="PLT43874.1"/>
    </source>
</evidence>
<comment type="caution">
    <text evidence="3">The sequence shown here is derived from an EMBL/GenBank/DDBJ whole genome shotgun (WGS) entry which is preliminary data.</text>
</comment>
<reference evidence="3 4" key="1">
    <citation type="submission" date="2017-05" db="EMBL/GenBank/DDBJ databases">
        <title>Functional genome analysis of Paenibacillus pasadenensis strain R16: insights on endophytic life style and antifungal activity.</title>
        <authorList>
            <person name="Passera A."/>
            <person name="Marcolungo L."/>
            <person name="Casati P."/>
            <person name="Brasca M."/>
            <person name="Quaglino F."/>
            <person name="Delledonne M."/>
        </authorList>
    </citation>
    <scope>NUCLEOTIDE SEQUENCE [LARGE SCALE GENOMIC DNA]</scope>
    <source>
        <strain evidence="3 4">R16</strain>
    </source>
</reference>
<sequence length="310" mass="34564">MKYRRLGKTELNVSVVGIGTWQFGGEWGMDFSQDEADAILDKGAELGINLIDTAECYGDHLSEQLIGGYLSRRRREDWIVATKFGHHFHERFKRTDVYDAEDVVRQLDASLKALRTDYVDLYQFHSGPDAAFDNDDLWTALDKQVQAGKIRHLGTSIGSNDNLHQTEASTRVGSQAIQVVYNRLDRKPEERVFPACEAQDLGVLARVPLASGFLSGKYKPGTEFGATDVRHRQDAEQVRRRLEEVERIAAEEVPEGVDMAAWALAWCLRHPAVTSVIPGCKNPQQVQSNADAVALVTEPHPQDVPAPARA</sequence>
<keyword evidence="4" id="KW-1185">Reference proteome</keyword>
<dbReference type="AlphaFoldDB" id="A0A2N5N0L5"/>
<dbReference type="EMBL" id="NFEZ01000004">
    <property type="protein sequence ID" value="PLT43874.1"/>
    <property type="molecule type" value="Genomic_DNA"/>
</dbReference>
<dbReference type="PANTHER" id="PTHR43364:SF4">
    <property type="entry name" value="NAD(P)-LINKED OXIDOREDUCTASE SUPERFAMILY PROTEIN"/>
    <property type="match status" value="1"/>
</dbReference>
<dbReference type="RefSeq" id="WP_028599358.1">
    <property type="nucleotide sequence ID" value="NZ_BIMM01000006.1"/>
</dbReference>
<dbReference type="CDD" id="cd19086">
    <property type="entry name" value="AKR_AKR11C1"/>
    <property type="match status" value="1"/>
</dbReference>
<dbReference type="SUPFAM" id="SSF51430">
    <property type="entry name" value="NAD(P)-linked oxidoreductase"/>
    <property type="match status" value="1"/>
</dbReference>
<dbReference type="Gene3D" id="3.20.20.100">
    <property type="entry name" value="NADP-dependent oxidoreductase domain"/>
    <property type="match status" value="1"/>
</dbReference>
<proteinExistence type="predicted"/>
<keyword evidence="1" id="KW-0560">Oxidoreductase</keyword>
<feature type="domain" description="NADP-dependent oxidoreductase" evidence="2">
    <location>
        <begin position="16"/>
        <end position="295"/>
    </location>
</feature>
<name>A0A2N5N0L5_9BACL</name>
<dbReference type="GO" id="GO:0016491">
    <property type="term" value="F:oxidoreductase activity"/>
    <property type="evidence" value="ECO:0007669"/>
    <property type="project" value="UniProtKB-KW"/>
</dbReference>
<organism evidence="3 4">
    <name type="scientific">Paenibacillus pasadenensis</name>
    <dbReference type="NCBI Taxonomy" id="217090"/>
    <lineage>
        <taxon>Bacteria</taxon>
        <taxon>Bacillati</taxon>
        <taxon>Bacillota</taxon>
        <taxon>Bacilli</taxon>
        <taxon>Bacillales</taxon>
        <taxon>Paenibacillaceae</taxon>
        <taxon>Paenibacillus</taxon>
    </lineage>
</organism>
<dbReference type="Proteomes" id="UP000234789">
    <property type="component" value="Unassembled WGS sequence"/>
</dbReference>
<evidence type="ECO:0000313" key="4">
    <source>
        <dbReference type="Proteomes" id="UP000234789"/>
    </source>
</evidence>
<dbReference type="InterPro" id="IPR036812">
    <property type="entry name" value="NAD(P)_OxRdtase_dom_sf"/>
</dbReference>
<dbReference type="GO" id="GO:0005829">
    <property type="term" value="C:cytosol"/>
    <property type="evidence" value="ECO:0007669"/>
    <property type="project" value="TreeGrafter"/>
</dbReference>
<dbReference type="InterPro" id="IPR050523">
    <property type="entry name" value="AKR_Detox_Biosynth"/>
</dbReference>
<accession>A0A2N5N0L5</accession>
<evidence type="ECO:0000259" key="2">
    <source>
        <dbReference type="Pfam" id="PF00248"/>
    </source>
</evidence>
<dbReference type="InterPro" id="IPR023210">
    <property type="entry name" value="NADP_OxRdtase_dom"/>
</dbReference>
<dbReference type="Pfam" id="PF00248">
    <property type="entry name" value="Aldo_ket_red"/>
    <property type="match status" value="1"/>
</dbReference>
<dbReference type="OrthoDB" id="9773828at2"/>